<evidence type="ECO:0000259" key="6">
    <source>
        <dbReference type="Pfam" id="PF02900"/>
    </source>
</evidence>
<dbReference type="AlphaFoldDB" id="A0A918UBT3"/>
<comment type="cofactor">
    <cofactor evidence="1">
        <name>Zn(2+)</name>
        <dbReference type="ChEBI" id="CHEBI:29105"/>
    </cofactor>
</comment>
<dbReference type="Gene3D" id="3.40.830.10">
    <property type="entry name" value="LigB-like"/>
    <property type="match status" value="1"/>
</dbReference>
<dbReference type="GO" id="GO:0016702">
    <property type="term" value="F:oxidoreductase activity, acting on single donors with incorporation of molecular oxygen, incorporation of two atoms of oxygen"/>
    <property type="evidence" value="ECO:0007669"/>
    <property type="project" value="UniProtKB-ARBA"/>
</dbReference>
<protein>
    <submittedName>
        <fullName evidence="7">Dioxygenase</fullName>
    </submittedName>
</protein>
<proteinExistence type="inferred from homology"/>
<keyword evidence="4" id="KW-0862">Zinc</keyword>
<evidence type="ECO:0000256" key="1">
    <source>
        <dbReference type="ARBA" id="ARBA00001947"/>
    </source>
</evidence>
<keyword evidence="7" id="KW-0223">Dioxygenase</keyword>
<organism evidence="7 8">
    <name type="scientific">Paludibacterium paludis</name>
    <dbReference type="NCBI Taxonomy" id="1225769"/>
    <lineage>
        <taxon>Bacteria</taxon>
        <taxon>Pseudomonadati</taxon>
        <taxon>Pseudomonadota</taxon>
        <taxon>Betaproteobacteria</taxon>
        <taxon>Neisseriales</taxon>
        <taxon>Chromobacteriaceae</taxon>
        <taxon>Paludibacterium</taxon>
    </lineage>
</organism>
<feature type="domain" description="Extradiol ring-cleavage dioxygenase class III enzyme subunit B" evidence="6">
    <location>
        <begin position="7"/>
        <end position="238"/>
    </location>
</feature>
<evidence type="ECO:0000313" key="8">
    <source>
        <dbReference type="Proteomes" id="UP000645257"/>
    </source>
</evidence>
<dbReference type="PANTHER" id="PTHR30096">
    <property type="entry name" value="4,5-DOPA DIOXYGENASE EXTRADIOL-LIKE PROTEIN"/>
    <property type="match status" value="1"/>
</dbReference>
<evidence type="ECO:0000256" key="5">
    <source>
        <dbReference type="ARBA" id="ARBA00023002"/>
    </source>
</evidence>
<dbReference type="PIRSF" id="PIRSF006157">
    <property type="entry name" value="Doxgns_DODA"/>
    <property type="match status" value="1"/>
</dbReference>
<dbReference type="CDD" id="cd07363">
    <property type="entry name" value="45_DOPA_Dioxygenase"/>
    <property type="match status" value="1"/>
</dbReference>
<evidence type="ECO:0000256" key="3">
    <source>
        <dbReference type="ARBA" id="ARBA00022723"/>
    </source>
</evidence>
<accession>A0A918UBT3</accession>
<keyword evidence="5" id="KW-0560">Oxidoreductase</keyword>
<keyword evidence="3" id="KW-0479">Metal-binding</keyword>
<evidence type="ECO:0000256" key="2">
    <source>
        <dbReference type="ARBA" id="ARBA00007581"/>
    </source>
</evidence>
<dbReference type="InterPro" id="IPR014436">
    <property type="entry name" value="Extradiol_dOase_DODA"/>
</dbReference>
<dbReference type="InterPro" id="IPR004183">
    <property type="entry name" value="Xdiol_dOase_suB"/>
</dbReference>
<keyword evidence="8" id="KW-1185">Reference proteome</keyword>
<dbReference type="SUPFAM" id="SSF53213">
    <property type="entry name" value="LigB-like"/>
    <property type="match status" value="1"/>
</dbReference>
<evidence type="ECO:0000313" key="7">
    <source>
        <dbReference type="EMBL" id="GGY28255.1"/>
    </source>
</evidence>
<comment type="caution">
    <text evidence="7">The sequence shown here is derived from an EMBL/GenBank/DDBJ whole genome shotgun (WGS) entry which is preliminary data.</text>
</comment>
<dbReference type="GO" id="GO:0008270">
    <property type="term" value="F:zinc ion binding"/>
    <property type="evidence" value="ECO:0007669"/>
    <property type="project" value="InterPro"/>
</dbReference>
<reference evidence="7" key="2">
    <citation type="submission" date="2020-09" db="EMBL/GenBank/DDBJ databases">
        <authorList>
            <person name="Sun Q."/>
            <person name="Kim S."/>
        </authorList>
    </citation>
    <scope>NUCLEOTIDE SEQUENCE</scope>
    <source>
        <strain evidence="7">KCTC 32182</strain>
    </source>
</reference>
<comment type="similarity">
    <text evidence="2">Belongs to the DODA-type extradiol aromatic ring-opening dioxygenase family.</text>
</comment>
<dbReference type="PANTHER" id="PTHR30096:SF0">
    <property type="entry name" value="4,5-DOPA DIOXYGENASE EXTRADIOL-LIKE PROTEIN"/>
    <property type="match status" value="1"/>
</dbReference>
<dbReference type="GO" id="GO:0008198">
    <property type="term" value="F:ferrous iron binding"/>
    <property type="evidence" value="ECO:0007669"/>
    <property type="project" value="InterPro"/>
</dbReference>
<reference evidence="7" key="1">
    <citation type="journal article" date="2014" name="Int. J. Syst. Evol. Microbiol.">
        <title>Complete genome sequence of Corynebacterium casei LMG S-19264T (=DSM 44701T), isolated from a smear-ripened cheese.</title>
        <authorList>
            <consortium name="US DOE Joint Genome Institute (JGI-PGF)"/>
            <person name="Walter F."/>
            <person name="Albersmeier A."/>
            <person name="Kalinowski J."/>
            <person name="Ruckert C."/>
        </authorList>
    </citation>
    <scope>NUCLEOTIDE SEQUENCE</scope>
    <source>
        <strain evidence="7">KCTC 32182</strain>
    </source>
</reference>
<gene>
    <name evidence="7" type="ORF">GCM10011289_34350</name>
</gene>
<evidence type="ECO:0000256" key="4">
    <source>
        <dbReference type="ARBA" id="ARBA00022833"/>
    </source>
</evidence>
<dbReference type="Pfam" id="PF02900">
    <property type="entry name" value="LigB"/>
    <property type="match status" value="1"/>
</dbReference>
<sequence>MTSRLPTLFLSHGSPMLAIEAGPAVGAWRELARDMPRPRAILAVSAHWGTLKPALTGSDAPATIHDFGGFPEPLYQIDYPAPGDAALAGRAAAMLGDAGFDTAVNPTRGLDHGAWVPLRAMYPDADIPVVQLALQPREDARHHFRLGETLAALRDEGVLILASGSLTHNLWDLVWGADENDPRVPDYVRAFQDWMGGAVLAGDAETAFGWEAAPGGRRAHPTSEHLLPLFVAWGAAGGGASRVHAGISEGALAMDVYRFD</sequence>
<dbReference type="Proteomes" id="UP000645257">
    <property type="component" value="Unassembled WGS sequence"/>
</dbReference>
<name>A0A918UBT3_9NEIS</name>
<dbReference type="RefSeq" id="WP_189536636.1">
    <property type="nucleotide sequence ID" value="NZ_BMYX01000026.1"/>
</dbReference>
<dbReference type="EMBL" id="BMYX01000026">
    <property type="protein sequence ID" value="GGY28255.1"/>
    <property type="molecule type" value="Genomic_DNA"/>
</dbReference>